<dbReference type="InterPro" id="IPR000595">
    <property type="entry name" value="cNMP-bd_dom"/>
</dbReference>
<keyword evidence="1" id="KW-0238">DNA-binding</keyword>
<dbReference type="PANTHER" id="PTHR43280">
    <property type="entry name" value="ARAC-FAMILY TRANSCRIPTIONAL REGULATOR"/>
    <property type="match status" value="1"/>
</dbReference>
<dbReference type="PROSITE" id="PS50042">
    <property type="entry name" value="CNMP_BINDING_3"/>
    <property type="match status" value="1"/>
</dbReference>
<dbReference type="Proteomes" id="UP001214530">
    <property type="component" value="Chromosome"/>
</dbReference>
<dbReference type="Pfam" id="PF12833">
    <property type="entry name" value="HTH_18"/>
    <property type="match status" value="1"/>
</dbReference>
<dbReference type="PROSITE" id="PS01124">
    <property type="entry name" value="HTH_ARAC_FAMILY_2"/>
    <property type="match status" value="1"/>
</dbReference>
<evidence type="ECO:0000313" key="5">
    <source>
        <dbReference type="Proteomes" id="UP001214530"/>
    </source>
</evidence>
<name>A0AAJ5W7Z4_9SPHI</name>
<evidence type="ECO:0000259" key="3">
    <source>
        <dbReference type="PROSITE" id="PS50042"/>
    </source>
</evidence>
<dbReference type="GO" id="GO:0043565">
    <property type="term" value="F:sequence-specific DNA binding"/>
    <property type="evidence" value="ECO:0007669"/>
    <property type="project" value="InterPro"/>
</dbReference>
<dbReference type="SMART" id="SM00342">
    <property type="entry name" value="HTH_ARAC"/>
    <property type="match status" value="1"/>
</dbReference>
<dbReference type="GO" id="GO:0003700">
    <property type="term" value="F:DNA-binding transcription factor activity"/>
    <property type="evidence" value="ECO:0007669"/>
    <property type="project" value="InterPro"/>
</dbReference>
<reference evidence="4" key="1">
    <citation type="submission" date="2023-03" db="EMBL/GenBank/DDBJ databases">
        <title>Andean soil-derived lignocellulolytic bacterial consortium as a source of novel taxa and putative plastic-active enzymes.</title>
        <authorList>
            <person name="Diaz-Garcia L."/>
            <person name="Chuvochina M."/>
            <person name="Feuerriegel G."/>
            <person name="Bunk B."/>
            <person name="Sproer C."/>
            <person name="Streit W.R."/>
            <person name="Rodriguez L.M."/>
            <person name="Overmann J."/>
            <person name="Jimenez D.J."/>
        </authorList>
    </citation>
    <scope>NUCLEOTIDE SEQUENCE</scope>
    <source>
        <strain evidence="4">MAG 3858</strain>
    </source>
</reference>
<sequence>MSNVLRRKADPKNLQAIFECLDLFYPMSEGVKIEFDKRCFEFEMNKGEYLLRAGDYSHYVYFIMEGIVTGVATLNGKAITSFISVKGELVTAIEGLYGVCPATEDIKVEESALLIGLHVDDLDQVIRDYPEMNIIMRKVMELHYKLAHHRSVFFRIGTATDKYDFFLNAYPDHAPRIPLELTASFLNIKINTLKKIVSQQLSKNVELTKGGIEIYMEREQPFLQKKLTLLQLADQFGVRAHTMSHLLSFYFKKNFNQFVNTYRINFVLSKLENQDCLKQYSLHGLGSDAGFASNSSFFTEFKKSVGLSPQAYCKQQNEFSLMSESK</sequence>
<evidence type="ECO:0000256" key="1">
    <source>
        <dbReference type="ARBA" id="ARBA00023125"/>
    </source>
</evidence>
<dbReference type="Gene3D" id="1.10.10.60">
    <property type="entry name" value="Homeodomain-like"/>
    <property type="match status" value="1"/>
</dbReference>
<dbReference type="Gene3D" id="2.60.120.10">
    <property type="entry name" value="Jelly Rolls"/>
    <property type="match status" value="1"/>
</dbReference>
<dbReference type="InterPro" id="IPR018060">
    <property type="entry name" value="HTH_AraC"/>
</dbReference>
<dbReference type="InterPro" id="IPR014710">
    <property type="entry name" value="RmlC-like_jellyroll"/>
</dbReference>
<dbReference type="CDD" id="cd00038">
    <property type="entry name" value="CAP_ED"/>
    <property type="match status" value="1"/>
</dbReference>
<evidence type="ECO:0000313" key="4">
    <source>
        <dbReference type="EMBL" id="WEK19644.1"/>
    </source>
</evidence>
<proteinExistence type="predicted"/>
<evidence type="ECO:0000259" key="2">
    <source>
        <dbReference type="PROSITE" id="PS01124"/>
    </source>
</evidence>
<dbReference type="InterPro" id="IPR018490">
    <property type="entry name" value="cNMP-bd_dom_sf"/>
</dbReference>
<organism evidence="4 5">
    <name type="scientific">Candidatus Pedobacter colombiensis</name>
    <dbReference type="NCBI Taxonomy" id="3121371"/>
    <lineage>
        <taxon>Bacteria</taxon>
        <taxon>Pseudomonadati</taxon>
        <taxon>Bacteroidota</taxon>
        <taxon>Sphingobacteriia</taxon>
        <taxon>Sphingobacteriales</taxon>
        <taxon>Sphingobacteriaceae</taxon>
        <taxon>Pedobacter</taxon>
    </lineage>
</organism>
<accession>A0AAJ5W7Z4</accession>
<dbReference type="PANTHER" id="PTHR43280:SF29">
    <property type="entry name" value="ARAC-FAMILY TRANSCRIPTIONAL REGULATOR"/>
    <property type="match status" value="1"/>
</dbReference>
<protein>
    <submittedName>
        <fullName evidence="4">Helix-turn-helix domain-containing protein</fullName>
    </submittedName>
</protein>
<dbReference type="SMART" id="SM00100">
    <property type="entry name" value="cNMP"/>
    <property type="match status" value="1"/>
</dbReference>
<dbReference type="EMBL" id="CP119313">
    <property type="protein sequence ID" value="WEK19644.1"/>
    <property type="molecule type" value="Genomic_DNA"/>
</dbReference>
<gene>
    <name evidence="4" type="ORF">P0Y49_00550</name>
</gene>
<dbReference type="SUPFAM" id="SSF51206">
    <property type="entry name" value="cAMP-binding domain-like"/>
    <property type="match status" value="1"/>
</dbReference>
<feature type="domain" description="Cyclic nucleotide-binding" evidence="3">
    <location>
        <begin position="23"/>
        <end position="68"/>
    </location>
</feature>
<dbReference type="AlphaFoldDB" id="A0AAJ5W7Z4"/>
<feature type="domain" description="HTH araC/xylS-type" evidence="2">
    <location>
        <begin position="223"/>
        <end position="315"/>
    </location>
</feature>